<dbReference type="PANTHER" id="PTHR36330:SF2">
    <property type="entry name" value="LIPASE_LIPOOXYGENASE, PLAT_LH2 FAMILY PROTEIN"/>
    <property type="match status" value="1"/>
</dbReference>
<accession>A0A1D1ZQH0</accession>
<evidence type="ECO:0000259" key="2">
    <source>
        <dbReference type="Pfam" id="PF24938"/>
    </source>
</evidence>
<name>A0A1D1ZQH0_AUXPR</name>
<organism evidence="3">
    <name type="scientific">Auxenochlorella protothecoides</name>
    <name type="common">Green microalga</name>
    <name type="synonym">Chlorella protothecoides</name>
    <dbReference type="NCBI Taxonomy" id="3075"/>
    <lineage>
        <taxon>Eukaryota</taxon>
        <taxon>Viridiplantae</taxon>
        <taxon>Chlorophyta</taxon>
        <taxon>core chlorophytes</taxon>
        <taxon>Trebouxiophyceae</taxon>
        <taxon>Chlorellales</taxon>
        <taxon>Chlorellaceae</taxon>
        <taxon>Auxenochlorella</taxon>
    </lineage>
</organism>
<dbReference type="AlphaFoldDB" id="A0A1D1ZQH0"/>
<reference evidence="3" key="1">
    <citation type="submission" date="2015-08" db="EMBL/GenBank/DDBJ databases">
        <authorList>
            <person name="Babu N.S."/>
            <person name="Beckwith C.J."/>
            <person name="Beseler K.G."/>
            <person name="Brison A."/>
            <person name="Carone J.V."/>
            <person name="Caskin T.P."/>
            <person name="Diamond M."/>
            <person name="Durham M.E."/>
            <person name="Foxe J.M."/>
            <person name="Go M."/>
            <person name="Henderson B.A."/>
            <person name="Jones I.B."/>
            <person name="McGettigan J.A."/>
            <person name="Micheletti S.J."/>
            <person name="Nasrallah M.E."/>
            <person name="Ortiz D."/>
            <person name="Piller C.R."/>
            <person name="Privatt S.R."/>
            <person name="Schneider S.L."/>
            <person name="Sharp S."/>
            <person name="Smith T.C."/>
            <person name="Stanton J.D."/>
            <person name="Ullery H.E."/>
            <person name="Wilson R.J."/>
            <person name="Serrano M.G."/>
            <person name="Buck G."/>
            <person name="Lee V."/>
            <person name="Wang Y."/>
            <person name="Carvalho R."/>
            <person name="Voegtly L."/>
            <person name="Shi R."/>
            <person name="Duckworth R."/>
            <person name="Johnson A."/>
            <person name="Loviza R."/>
            <person name="Walstead R."/>
            <person name="Shah Z."/>
            <person name="Kiflezghi M."/>
            <person name="Wade K."/>
            <person name="Ball S.L."/>
            <person name="Bradley K.W."/>
            <person name="Asai D.J."/>
            <person name="Bowman C.A."/>
            <person name="Russell D.A."/>
            <person name="Pope W.H."/>
            <person name="Jacobs-Sera D."/>
            <person name="Hendrix R.W."/>
            <person name="Hatfull G.F."/>
        </authorList>
    </citation>
    <scope>NUCLEOTIDE SEQUENCE</scope>
</reference>
<keyword evidence="1" id="KW-1133">Transmembrane helix</keyword>
<feature type="transmembrane region" description="Helical" evidence="1">
    <location>
        <begin position="253"/>
        <end position="273"/>
    </location>
</feature>
<keyword evidence="1" id="KW-0472">Membrane</keyword>
<dbReference type="InterPro" id="IPR056657">
    <property type="entry name" value="DUF7755"/>
</dbReference>
<proteinExistence type="predicted"/>
<gene>
    <name evidence="3" type="ORF">g.9818</name>
</gene>
<dbReference type="PANTHER" id="PTHR36330">
    <property type="entry name" value="LIPASE/LIPOOXYGENASE, PLAT/LH2 FAMILY PROTEIN"/>
    <property type="match status" value="1"/>
</dbReference>
<feature type="transmembrane region" description="Helical" evidence="1">
    <location>
        <begin position="279"/>
        <end position="299"/>
    </location>
</feature>
<dbReference type="Pfam" id="PF24938">
    <property type="entry name" value="DUF7755"/>
    <property type="match status" value="1"/>
</dbReference>
<evidence type="ECO:0000313" key="3">
    <source>
        <dbReference type="EMBL" id="JAT69234.1"/>
    </source>
</evidence>
<dbReference type="EMBL" id="GDKF01009388">
    <property type="protein sequence ID" value="JAT69234.1"/>
    <property type="molecule type" value="Transcribed_RNA"/>
</dbReference>
<protein>
    <recommendedName>
        <fullName evidence="2">DUF7755 domain-containing protein</fullName>
    </recommendedName>
</protein>
<feature type="transmembrane region" description="Helical" evidence="1">
    <location>
        <begin position="319"/>
        <end position="337"/>
    </location>
</feature>
<feature type="domain" description="DUF7755" evidence="2">
    <location>
        <begin position="105"/>
        <end position="190"/>
    </location>
</feature>
<feature type="transmembrane region" description="Helical" evidence="1">
    <location>
        <begin position="349"/>
        <end position="372"/>
    </location>
</feature>
<sequence>MDKIESPTWNHHGVLHSNAGDRGLHLYLKGERDCNALSLGMDRCVLDRTALGMKQARHGLRICAIRPVKERQKYMTCALTSPWSLPQTLSLAHEQATGAATHLLRLRLKTMPERGSALLDPEASVQLYLMSEDGAALLCRLPAFCSKAARRFQEGATDEVELYGPPLGRLQACLLGPDRGTWACDTLEVQHGEATDRFVCRQRLGLRGAESAALLLPMAEGSVLVGSRVLDPDEAAAMRAAGMQAFSSLSLRLGWGGAAGAVSAVALTTLALGPGAGTAAGVGGAGGLVGLAVQSAYVARLGNGEGREGMAGLRSLLSGPVRVALPALLLLAGYKALQHWDGLLDVTPSTRILCVLGGYLGYKAGVILAAALTKDA</sequence>
<keyword evidence="1" id="KW-0812">Transmembrane</keyword>
<evidence type="ECO:0000256" key="1">
    <source>
        <dbReference type="SAM" id="Phobius"/>
    </source>
</evidence>